<evidence type="ECO:0000313" key="1">
    <source>
        <dbReference type="EMBL" id="PXF61981.1"/>
    </source>
</evidence>
<proteinExistence type="predicted"/>
<dbReference type="EMBL" id="PQXF01000002">
    <property type="protein sequence ID" value="PXF61981.1"/>
    <property type="molecule type" value="Genomic_DNA"/>
</dbReference>
<organism evidence="1 2">
    <name type="scientific">Candidatus Methanogaster sp</name>
    <dbReference type="NCBI Taxonomy" id="3386292"/>
    <lineage>
        <taxon>Archaea</taxon>
        <taxon>Methanobacteriati</taxon>
        <taxon>Methanobacteriota</taxon>
        <taxon>Stenosarchaea group</taxon>
        <taxon>Methanomicrobia</taxon>
        <taxon>Methanosarcinales</taxon>
        <taxon>ANME-2 cluster</taxon>
        <taxon>Candidatus Methanogasteraceae</taxon>
        <taxon>Candidatus Methanogaster</taxon>
    </lineage>
</organism>
<gene>
    <name evidence="1" type="ORF">C4B59_01795</name>
</gene>
<reference evidence="1" key="1">
    <citation type="submission" date="2018-01" db="EMBL/GenBank/DDBJ databases">
        <authorList>
            <person name="Krukenberg V."/>
        </authorList>
    </citation>
    <scope>NUCLEOTIDE SEQUENCE</scope>
    <source>
        <strain evidence="1">E20ANME2</strain>
    </source>
</reference>
<evidence type="ECO:0000313" key="2">
    <source>
        <dbReference type="Proteomes" id="UP000248329"/>
    </source>
</evidence>
<name>A0AC61L6Q4_9EURY</name>
<accession>A0AC61L6Q4</accession>
<protein>
    <submittedName>
        <fullName evidence="1">Uncharacterized protein</fullName>
    </submittedName>
</protein>
<dbReference type="Proteomes" id="UP000248329">
    <property type="component" value="Unassembled WGS sequence"/>
</dbReference>
<sequence>MENMMVSTDSTTIKVSTKDSILIDRFVELGEFKSRGEFVIFSIKKTINELLLKEFGEKAYPMAQLSDKDVDNLLTEIKNIRKRLWSEYATRLS</sequence>
<comment type="caution">
    <text evidence="1">The sequence shown here is derived from an EMBL/GenBank/DDBJ whole genome shotgun (WGS) entry which is preliminary data.</text>
</comment>